<gene>
    <name evidence="1" type="ORF">LTR84_011970</name>
</gene>
<evidence type="ECO:0000313" key="2">
    <source>
        <dbReference type="Proteomes" id="UP001358417"/>
    </source>
</evidence>
<evidence type="ECO:0000313" key="1">
    <source>
        <dbReference type="EMBL" id="KAK5043454.1"/>
    </source>
</evidence>
<dbReference type="RefSeq" id="XP_064699844.1">
    <property type="nucleotide sequence ID" value="XM_064855497.1"/>
</dbReference>
<dbReference type="AlphaFoldDB" id="A0AAV9MT81"/>
<comment type="caution">
    <text evidence="1">The sequence shown here is derived from an EMBL/GenBank/DDBJ whole genome shotgun (WGS) entry which is preliminary data.</text>
</comment>
<proteinExistence type="predicted"/>
<name>A0AAV9MT81_9EURO</name>
<protein>
    <submittedName>
        <fullName evidence="1">Uncharacterized protein</fullName>
    </submittedName>
</protein>
<reference evidence="1 2" key="1">
    <citation type="submission" date="2023-08" db="EMBL/GenBank/DDBJ databases">
        <title>Black Yeasts Isolated from many extreme environments.</title>
        <authorList>
            <person name="Coleine C."/>
            <person name="Stajich J.E."/>
            <person name="Selbmann L."/>
        </authorList>
    </citation>
    <scope>NUCLEOTIDE SEQUENCE [LARGE SCALE GENOMIC DNA]</scope>
    <source>
        <strain evidence="1 2">CCFEE 5792</strain>
    </source>
</reference>
<dbReference type="GeneID" id="89980119"/>
<accession>A0AAV9MT81</accession>
<dbReference type="Proteomes" id="UP001358417">
    <property type="component" value="Unassembled WGS sequence"/>
</dbReference>
<sequence length="73" mass="8341">MLGAERWIWRHVDTGGEGRRWQAWGIGWTSHAGTDYQTQLHKVRAALETVARALVLLNSQQKLGAEARQNWES</sequence>
<keyword evidence="2" id="KW-1185">Reference proteome</keyword>
<dbReference type="EMBL" id="JAVRRD010000064">
    <property type="protein sequence ID" value="KAK5043454.1"/>
    <property type="molecule type" value="Genomic_DNA"/>
</dbReference>
<organism evidence="1 2">
    <name type="scientific">Exophiala bonariae</name>
    <dbReference type="NCBI Taxonomy" id="1690606"/>
    <lineage>
        <taxon>Eukaryota</taxon>
        <taxon>Fungi</taxon>
        <taxon>Dikarya</taxon>
        <taxon>Ascomycota</taxon>
        <taxon>Pezizomycotina</taxon>
        <taxon>Eurotiomycetes</taxon>
        <taxon>Chaetothyriomycetidae</taxon>
        <taxon>Chaetothyriales</taxon>
        <taxon>Herpotrichiellaceae</taxon>
        <taxon>Exophiala</taxon>
    </lineage>
</organism>